<dbReference type="EMBL" id="BQNB010014980">
    <property type="protein sequence ID" value="GJT34620.1"/>
    <property type="molecule type" value="Genomic_DNA"/>
</dbReference>
<comment type="caution">
    <text evidence="1">The sequence shown here is derived from an EMBL/GenBank/DDBJ whole genome shotgun (WGS) entry which is preliminary data.</text>
</comment>
<proteinExistence type="predicted"/>
<organism evidence="1 2">
    <name type="scientific">Tanacetum coccineum</name>
    <dbReference type="NCBI Taxonomy" id="301880"/>
    <lineage>
        <taxon>Eukaryota</taxon>
        <taxon>Viridiplantae</taxon>
        <taxon>Streptophyta</taxon>
        <taxon>Embryophyta</taxon>
        <taxon>Tracheophyta</taxon>
        <taxon>Spermatophyta</taxon>
        <taxon>Magnoliopsida</taxon>
        <taxon>eudicotyledons</taxon>
        <taxon>Gunneridae</taxon>
        <taxon>Pentapetalae</taxon>
        <taxon>asterids</taxon>
        <taxon>campanulids</taxon>
        <taxon>Asterales</taxon>
        <taxon>Asteraceae</taxon>
        <taxon>Asteroideae</taxon>
        <taxon>Anthemideae</taxon>
        <taxon>Anthemidinae</taxon>
        <taxon>Tanacetum</taxon>
    </lineage>
</organism>
<accession>A0ABQ5D5Q9</accession>
<name>A0ABQ5D5Q9_9ASTR</name>
<sequence>MTQRLTLKLEAWLCRYATLHAIYNLVRIEMQGIAKVAIGGIRCGVCRQSGEERGTVLGVHLAGSRDRVLKNMYSVPGSNMKFGKWQERSLKVIHCIASIVLVVIQMGNVLCRSVELVDVIDHEMSSFLFQCAPSSLRQVLHVDILGNVFERRKKPG</sequence>
<gene>
    <name evidence="1" type="ORF">Tco_0925039</name>
</gene>
<reference evidence="1" key="1">
    <citation type="journal article" date="2022" name="Int. J. Mol. Sci.">
        <title>Draft Genome of Tanacetum Coccineum: Genomic Comparison of Closely Related Tanacetum-Family Plants.</title>
        <authorList>
            <person name="Yamashiro T."/>
            <person name="Shiraishi A."/>
            <person name="Nakayama K."/>
            <person name="Satake H."/>
        </authorList>
    </citation>
    <scope>NUCLEOTIDE SEQUENCE</scope>
</reference>
<protein>
    <submittedName>
        <fullName evidence="1">Uncharacterized protein</fullName>
    </submittedName>
</protein>
<evidence type="ECO:0000313" key="1">
    <source>
        <dbReference type="EMBL" id="GJT34620.1"/>
    </source>
</evidence>
<reference evidence="1" key="2">
    <citation type="submission" date="2022-01" db="EMBL/GenBank/DDBJ databases">
        <authorList>
            <person name="Yamashiro T."/>
            <person name="Shiraishi A."/>
            <person name="Satake H."/>
            <person name="Nakayama K."/>
        </authorList>
    </citation>
    <scope>NUCLEOTIDE SEQUENCE</scope>
</reference>
<dbReference type="Proteomes" id="UP001151760">
    <property type="component" value="Unassembled WGS sequence"/>
</dbReference>
<evidence type="ECO:0000313" key="2">
    <source>
        <dbReference type="Proteomes" id="UP001151760"/>
    </source>
</evidence>
<keyword evidence="2" id="KW-1185">Reference proteome</keyword>